<comment type="caution">
    <text evidence="4">The sequence shown here is derived from an EMBL/GenBank/DDBJ whole genome shotgun (WGS) entry which is preliminary data.</text>
</comment>
<dbReference type="Gene3D" id="1.10.150.50">
    <property type="entry name" value="Transcription Factor, Ets-1"/>
    <property type="match status" value="1"/>
</dbReference>
<dbReference type="InterPro" id="IPR001660">
    <property type="entry name" value="SAM"/>
</dbReference>
<dbReference type="PANTHER" id="PTHR10627">
    <property type="entry name" value="SCP160"/>
    <property type="match status" value="1"/>
</dbReference>
<feature type="domain" description="SAM" evidence="3">
    <location>
        <begin position="176"/>
        <end position="235"/>
    </location>
</feature>
<feature type="compositionally biased region" description="Basic and acidic residues" evidence="2">
    <location>
        <begin position="40"/>
        <end position="54"/>
    </location>
</feature>
<feature type="region of interest" description="Disordered" evidence="2">
    <location>
        <begin position="37"/>
        <end position="68"/>
    </location>
</feature>
<protein>
    <recommendedName>
        <fullName evidence="3">SAM domain-containing protein</fullName>
    </recommendedName>
</protein>
<evidence type="ECO:0000256" key="1">
    <source>
        <dbReference type="ARBA" id="ARBA00022737"/>
    </source>
</evidence>
<keyword evidence="1" id="KW-0677">Repeat</keyword>
<sequence length="238" mass="26884">MTKGTQVNKDDLRFKLMRKKELSMDLREKLSRTLLPPLRIDPREREREPKETGLVRRVPPARSQDDLEMESYRKSYAAWNLDGLRRRSPDRLVSTSRSRGVSPPRVMEVRGQVRPVEAPRPSPMINRDAISVPRPATLVQKSTLPVEGAKPVLRLAPQTASGIVQKSPYMGEQPVTVASLLQTLGLGKYSIMFQAEEVDMPALRQMGDSDLKELGIPMGPRKKILLALAPRVRRHPPM</sequence>
<dbReference type="Pfam" id="PF00536">
    <property type="entry name" value="SAM_1"/>
    <property type="match status" value="1"/>
</dbReference>
<dbReference type="FunFam" id="1.10.150.50:FF:000077">
    <property type="entry name" value="DDHD domain-containing 2"/>
    <property type="match status" value="1"/>
</dbReference>
<dbReference type="SMART" id="SM00454">
    <property type="entry name" value="SAM"/>
    <property type="match status" value="1"/>
</dbReference>
<keyword evidence="6" id="KW-1185">Reference proteome</keyword>
<dbReference type="PANTHER" id="PTHR10627:SF74">
    <property type="entry name" value="OS08G0526500 PROTEIN"/>
    <property type="match status" value="1"/>
</dbReference>
<dbReference type="EMBL" id="JAJJMA010198076">
    <property type="protein sequence ID" value="MCL7039138.1"/>
    <property type="molecule type" value="Genomic_DNA"/>
</dbReference>
<reference evidence="4" key="1">
    <citation type="submission" date="2022-03" db="EMBL/GenBank/DDBJ databases">
        <title>A functionally conserved STORR gene fusion in Papaver species that diverged 16.8 million years ago.</title>
        <authorList>
            <person name="Catania T."/>
        </authorList>
    </citation>
    <scope>NUCLEOTIDE SEQUENCE</scope>
    <source>
        <strain evidence="4">S-191538</strain>
    </source>
</reference>
<gene>
    <name evidence="5" type="ORF">MKW94_020915</name>
    <name evidence="4" type="ORF">MKW94_025284</name>
</gene>
<accession>A0AA41VDB7</accession>
<organism evidence="4 6">
    <name type="scientific">Papaver nudicaule</name>
    <name type="common">Iceland poppy</name>
    <dbReference type="NCBI Taxonomy" id="74823"/>
    <lineage>
        <taxon>Eukaryota</taxon>
        <taxon>Viridiplantae</taxon>
        <taxon>Streptophyta</taxon>
        <taxon>Embryophyta</taxon>
        <taxon>Tracheophyta</taxon>
        <taxon>Spermatophyta</taxon>
        <taxon>Magnoliopsida</taxon>
        <taxon>Ranunculales</taxon>
        <taxon>Papaveraceae</taxon>
        <taxon>Papaveroideae</taxon>
        <taxon>Papaver</taxon>
    </lineage>
</organism>
<dbReference type="PROSITE" id="PS50105">
    <property type="entry name" value="SAM_DOMAIN"/>
    <property type="match status" value="1"/>
</dbReference>
<dbReference type="AlphaFoldDB" id="A0AA41VDB7"/>
<dbReference type="InterPro" id="IPR013761">
    <property type="entry name" value="SAM/pointed_sf"/>
</dbReference>
<evidence type="ECO:0000313" key="5">
    <source>
        <dbReference type="EMBL" id="MCL7041365.1"/>
    </source>
</evidence>
<dbReference type="EMBL" id="JAJJMA010223027">
    <property type="protein sequence ID" value="MCL7041365.1"/>
    <property type="molecule type" value="Genomic_DNA"/>
</dbReference>
<evidence type="ECO:0000313" key="6">
    <source>
        <dbReference type="Proteomes" id="UP001177140"/>
    </source>
</evidence>
<evidence type="ECO:0000256" key="2">
    <source>
        <dbReference type="SAM" id="MobiDB-lite"/>
    </source>
</evidence>
<evidence type="ECO:0000259" key="3">
    <source>
        <dbReference type="PROSITE" id="PS50105"/>
    </source>
</evidence>
<evidence type="ECO:0000313" key="4">
    <source>
        <dbReference type="EMBL" id="MCL7039138.1"/>
    </source>
</evidence>
<dbReference type="Proteomes" id="UP001177140">
    <property type="component" value="Unassembled WGS sequence"/>
</dbReference>
<dbReference type="SUPFAM" id="SSF47769">
    <property type="entry name" value="SAM/Pointed domain"/>
    <property type="match status" value="1"/>
</dbReference>
<name>A0AA41VDB7_PAPNU</name>
<proteinExistence type="predicted"/>